<evidence type="ECO:0008006" key="4">
    <source>
        <dbReference type="Google" id="ProtNLM"/>
    </source>
</evidence>
<feature type="signal peptide" evidence="1">
    <location>
        <begin position="1"/>
        <end position="20"/>
    </location>
</feature>
<accession>A0A7W7AKL2</accession>
<feature type="chain" id="PRO_5031423150" description="PEP-CTERM sorting domain-containing protein" evidence="1">
    <location>
        <begin position="21"/>
        <end position="289"/>
    </location>
</feature>
<dbReference type="AlphaFoldDB" id="A0A7W7AKL2"/>
<evidence type="ECO:0000313" key="2">
    <source>
        <dbReference type="EMBL" id="MBB4617772.1"/>
    </source>
</evidence>
<dbReference type="GO" id="GO:0016788">
    <property type="term" value="F:hydrolase activity, acting on ester bonds"/>
    <property type="evidence" value="ECO:0007669"/>
    <property type="project" value="UniProtKB-ARBA"/>
</dbReference>
<dbReference type="InterPro" id="IPR036514">
    <property type="entry name" value="SGNH_hydro_sf"/>
</dbReference>
<name>A0A7W7AKL2_9SPHN</name>
<organism evidence="2 3">
    <name type="scientific">Sphingomonas abaci</name>
    <dbReference type="NCBI Taxonomy" id="237611"/>
    <lineage>
        <taxon>Bacteria</taxon>
        <taxon>Pseudomonadati</taxon>
        <taxon>Pseudomonadota</taxon>
        <taxon>Alphaproteobacteria</taxon>
        <taxon>Sphingomonadales</taxon>
        <taxon>Sphingomonadaceae</taxon>
        <taxon>Sphingomonas</taxon>
    </lineage>
</organism>
<sequence length="289" mass="31038">MRRLLGLAALVALAASPVRAETILFVGNSFTFGAHSPVHHMGAHRVTDLNGTGVGGVPALFKRFTEQAGLDYDVSLETEGGRSLAWHLANRRSEIDRRWDRVVLQDYSTLSPERVGDPAETIASVDTLARLFAARNPRVRILLDSTWSRPDLTYRAGSPWSGQGIAAMANSIRAGYDRAARAAGRGVQGVAPVGQAFTCAIRAGVADADPYDGIAYGQLPLWAWDQYHASAYGYYLEALVLFGQITGRDPRVLGRDEAAAMDLGFSPEQTAALQGIAHEALETKGGCGR</sequence>
<gene>
    <name evidence="2" type="ORF">GGQ96_001900</name>
</gene>
<dbReference type="EMBL" id="JACHNY010000003">
    <property type="protein sequence ID" value="MBB4617772.1"/>
    <property type="molecule type" value="Genomic_DNA"/>
</dbReference>
<proteinExistence type="predicted"/>
<evidence type="ECO:0000313" key="3">
    <source>
        <dbReference type="Proteomes" id="UP000574769"/>
    </source>
</evidence>
<dbReference type="RefSeq" id="WP_184113930.1">
    <property type="nucleotide sequence ID" value="NZ_JACHNY010000003.1"/>
</dbReference>
<protein>
    <recommendedName>
        <fullName evidence="4">PEP-CTERM sorting domain-containing protein</fullName>
    </recommendedName>
</protein>
<dbReference type="Proteomes" id="UP000574769">
    <property type="component" value="Unassembled WGS sequence"/>
</dbReference>
<keyword evidence="3" id="KW-1185">Reference proteome</keyword>
<evidence type="ECO:0000256" key="1">
    <source>
        <dbReference type="SAM" id="SignalP"/>
    </source>
</evidence>
<dbReference type="Gene3D" id="3.40.50.1110">
    <property type="entry name" value="SGNH hydrolase"/>
    <property type="match status" value="1"/>
</dbReference>
<dbReference type="SUPFAM" id="SSF52266">
    <property type="entry name" value="SGNH hydrolase"/>
    <property type="match status" value="1"/>
</dbReference>
<reference evidence="2 3" key="1">
    <citation type="submission" date="2020-08" db="EMBL/GenBank/DDBJ databases">
        <title>Genomic Encyclopedia of Type Strains, Phase IV (KMG-IV): sequencing the most valuable type-strain genomes for metagenomic binning, comparative biology and taxonomic classification.</title>
        <authorList>
            <person name="Goeker M."/>
        </authorList>
    </citation>
    <scope>NUCLEOTIDE SEQUENCE [LARGE SCALE GENOMIC DNA]</scope>
    <source>
        <strain evidence="2 3">DSM 15867</strain>
    </source>
</reference>
<keyword evidence="1" id="KW-0732">Signal</keyword>
<comment type="caution">
    <text evidence="2">The sequence shown here is derived from an EMBL/GenBank/DDBJ whole genome shotgun (WGS) entry which is preliminary data.</text>
</comment>